<dbReference type="GO" id="GO:0006412">
    <property type="term" value="P:translation"/>
    <property type="evidence" value="ECO:0007669"/>
    <property type="project" value="InterPro"/>
</dbReference>
<keyword evidence="3 8" id="KW-0689">Ribosomal protein</keyword>
<dbReference type="Pfam" id="PF05046">
    <property type="entry name" value="Img2"/>
    <property type="match status" value="1"/>
</dbReference>
<evidence type="ECO:0000256" key="6">
    <source>
        <dbReference type="ARBA" id="ARBA00035191"/>
    </source>
</evidence>
<dbReference type="EMBL" id="JAULSU010000007">
    <property type="protein sequence ID" value="KAK0612142.1"/>
    <property type="molecule type" value="Genomic_DNA"/>
</dbReference>
<keyword evidence="5" id="KW-0687">Ribonucleoprotein</keyword>
<evidence type="ECO:0000256" key="1">
    <source>
        <dbReference type="ARBA" id="ARBA00004173"/>
    </source>
</evidence>
<name>A0AA39TI18_9PEZI</name>
<proteinExistence type="inferred from homology"/>
<dbReference type="GO" id="GO:0003735">
    <property type="term" value="F:structural constituent of ribosome"/>
    <property type="evidence" value="ECO:0007669"/>
    <property type="project" value="InterPro"/>
</dbReference>
<organism evidence="8 9">
    <name type="scientific">Immersiella caudata</name>
    <dbReference type="NCBI Taxonomy" id="314043"/>
    <lineage>
        <taxon>Eukaryota</taxon>
        <taxon>Fungi</taxon>
        <taxon>Dikarya</taxon>
        <taxon>Ascomycota</taxon>
        <taxon>Pezizomycotina</taxon>
        <taxon>Sordariomycetes</taxon>
        <taxon>Sordariomycetidae</taxon>
        <taxon>Sordariales</taxon>
        <taxon>Lasiosphaeriaceae</taxon>
        <taxon>Immersiella</taxon>
    </lineage>
</organism>
<dbReference type="PANTHER" id="PTHR13477">
    <property type="entry name" value="MITOCHONDRIAL 39S RIBOSOMAL PROTEIN L49"/>
    <property type="match status" value="1"/>
</dbReference>
<dbReference type="AlphaFoldDB" id="A0AA39TI18"/>
<evidence type="ECO:0000256" key="2">
    <source>
        <dbReference type="ARBA" id="ARBA00005677"/>
    </source>
</evidence>
<keyword evidence="9" id="KW-1185">Reference proteome</keyword>
<dbReference type="Gene3D" id="3.30.780.10">
    <property type="entry name" value="SUI1-like domain"/>
    <property type="match status" value="1"/>
</dbReference>
<dbReference type="GO" id="GO:0005762">
    <property type="term" value="C:mitochondrial large ribosomal subunit"/>
    <property type="evidence" value="ECO:0007669"/>
    <property type="project" value="TreeGrafter"/>
</dbReference>
<comment type="subcellular location">
    <subcellularLocation>
        <location evidence="1">Mitochondrion</location>
    </subcellularLocation>
</comment>
<reference evidence="8" key="1">
    <citation type="submission" date="2023-06" db="EMBL/GenBank/DDBJ databases">
        <title>Genome-scale phylogeny and comparative genomics of the fungal order Sordariales.</title>
        <authorList>
            <consortium name="Lawrence Berkeley National Laboratory"/>
            <person name="Hensen N."/>
            <person name="Bonometti L."/>
            <person name="Westerberg I."/>
            <person name="Brannstrom I.O."/>
            <person name="Guillou S."/>
            <person name="Cros-Aarteil S."/>
            <person name="Calhoun S."/>
            <person name="Haridas S."/>
            <person name="Kuo A."/>
            <person name="Mondo S."/>
            <person name="Pangilinan J."/>
            <person name="Riley R."/>
            <person name="Labutti K."/>
            <person name="Andreopoulos B."/>
            <person name="Lipzen A."/>
            <person name="Chen C."/>
            <person name="Yanf M."/>
            <person name="Daum C."/>
            <person name="Ng V."/>
            <person name="Clum A."/>
            <person name="Steindorff A."/>
            <person name="Ohm R."/>
            <person name="Martin F."/>
            <person name="Silar P."/>
            <person name="Natvig D."/>
            <person name="Lalanne C."/>
            <person name="Gautier V."/>
            <person name="Ament-Velasquez S.L."/>
            <person name="Kruys A."/>
            <person name="Hutchinson M.I."/>
            <person name="Powell A.J."/>
            <person name="Barry K."/>
            <person name="Miller A.N."/>
            <person name="Grigoriev I.V."/>
            <person name="Debuchy R."/>
            <person name="Gladieux P."/>
            <person name="Thoren M.H."/>
            <person name="Johannesson H."/>
        </authorList>
    </citation>
    <scope>NUCLEOTIDE SEQUENCE</scope>
    <source>
        <strain evidence="8">CBS 606.72</strain>
    </source>
</reference>
<dbReference type="Proteomes" id="UP001175000">
    <property type="component" value="Unassembled WGS sequence"/>
</dbReference>
<evidence type="ECO:0000313" key="9">
    <source>
        <dbReference type="Proteomes" id="UP001175000"/>
    </source>
</evidence>
<evidence type="ECO:0000256" key="7">
    <source>
        <dbReference type="SAM" id="MobiDB-lite"/>
    </source>
</evidence>
<gene>
    <name evidence="8" type="ORF">B0T14DRAFT_571972</name>
</gene>
<dbReference type="InterPro" id="IPR007740">
    <property type="entry name" value="Ribosomal_mL49"/>
</dbReference>
<comment type="caution">
    <text evidence="8">The sequence shown here is derived from an EMBL/GenBank/DDBJ whole genome shotgun (WGS) entry which is preliminary data.</text>
</comment>
<keyword evidence="4" id="KW-0496">Mitochondrion</keyword>
<evidence type="ECO:0000256" key="5">
    <source>
        <dbReference type="ARBA" id="ARBA00023274"/>
    </source>
</evidence>
<feature type="region of interest" description="Disordered" evidence="7">
    <location>
        <begin position="29"/>
        <end position="57"/>
    </location>
</feature>
<protein>
    <recommendedName>
        <fullName evidence="6">Large ribosomal subunit protein mL49</fullName>
    </recommendedName>
</protein>
<accession>A0AA39TI18</accession>
<evidence type="ECO:0000313" key="8">
    <source>
        <dbReference type="EMBL" id="KAK0612142.1"/>
    </source>
</evidence>
<sequence>MLQTLLRTTAPARRFAFQPAACLRTLTTAASEPPSQTQTPATTSAAKPATKAPYLVGRTPSNNLPVYQLTKRGGNYKLTVVKKVDGDKQALRHDMAQEFGMDIEDVRVKTVTGHLELKGFLAPKVTEFLEKKGF</sequence>
<comment type="similarity">
    <text evidence="2">Belongs to the mitochondrion-specific ribosomal protein mL49 family.</text>
</comment>
<feature type="compositionally biased region" description="Low complexity" evidence="7">
    <location>
        <begin position="33"/>
        <end position="53"/>
    </location>
</feature>
<evidence type="ECO:0000256" key="3">
    <source>
        <dbReference type="ARBA" id="ARBA00022980"/>
    </source>
</evidence>
<dbReference type="PANTHER" id="PTHR13477:SF0">
    <property type="entry name" value="LARGE RIBOSOMAL SUBUNIT PROTEIN ML49"/>
    <property type="match status" value="1"/>
</dbReference>
<evidence type="ECO:0000256" key="4">
    <source>
        <dbReference type="ARBA" id="ARBA00023128"/>
    </source>
</evidence>